<dbReference type="Gene3D" id="3.40.50.10860">
    <property type="entry name" value="Leucine Dehydrogenase, chain A, domain 1"/>
    <property type="match status" value="1"/>
</dbReference>
<dbReference type="STRING" id="44933.SAMN05660971_02945"/>
<evidence type="ECO:0000313" key="15">
    <source>
        <dbReference type="Proteomes" id="UP000321726"/>
    </source>
</evidence>
<evidence type="ECO:0000313" key="12">
    <source>
        <dbReference type="EMBL" id="GEN24152.1"/>
    </source>
</evidence>
<evidence type="ECO:0000256" key="2">
    <source>
        <dbReference type="ARBA" id="ARBA00012962"/>
    </source>
</evidence>
<sequence>MTDRYCVLGHPIGHSKSPAIHAAFAEETGQTMEYVAIEAPLDDFTGTWRSLVVDGVRGANVTVPFKQQAWQLCDRLSERARRAGAVNTLVVDSDGGTWGDTTDGAGLVADLQRHGVVLEGARILVLGAGGAVRGVLEPLLAEQPQQLTVVNRTASRAIELATDFADLGAIEGAGLDAINGQYDLVINGTSASLSGDLPPLPDDLLDEKGIAYDMMYAAQPTVFVAWAQARGARGIDGLGMLVEQAAVSFELWRGVKPETEAVLSELRAQL</sequence>
<reference evidence="13 14" key="1">
    <citation type="submission" date="2016-11" db="EMBL/GenBank/DDBJ databases">
        <authorList>
            <person name="Jaros S."/>
            <person name="Januszkiewicz K."/>
            <person name="Wedrychowicz H."/>
        </authorList>
    </citation>
    <scope>NUCLEOTIDE SEQUENCE [LARGE SCALE GENOMIC DNA]</scope>
    <source>
        <strain evidence="13 14">DSM 4740</strain>
    </source>
</reference>
<keyword evidence="15" id="KW-1185">Reference proteome</keyword>
<comment type="pathway">
    <text evidence="1 8">Metabolic intermediate biosynthesis; chorismate biosynthesis; chorismate from D-erythrose 4-phosphate and phosphoenolpyruvate: step 4/7.</text>
</comment>
<evidence type="ECO:0000256" key="8">
    <source>
        <dbReference type="HAMAP-Rule" id="MF_00222"/>
    </source>
</evidence>
<feature type="binding site" evidence="8">
    <location>
        <position position="216"/>
    </location>
    <ligand>
        <name>shikimate</name>
        <dbReference type="ChEBI" id="CHEBI:36208"/>
    </ligand>
</feature>
<dbReference type="InterPro" id="IPR022893">
    <property type="entry name" value="Shikimate_DH_fam"/>
</dbReference>
<evidence type="ECO:0000256" key="6">
    <source>
        <dbReference type="ARBA" id="ARBA00023141"/>
    </source>
</evidence>
<dbReference type="EC" id="1.1.1.25" evidence="2 8"/>
<feature type="binding site" evidence="8">
    <location>
        <position position="237"/>
    </location>
    <ligand>
        <name>NADP(+)</name>
        <dbReference type="ChEBI" id="CHEBI:58349"/>
    </ligand>
</feature>
<evidence type="ECO:0000256" key="1">
    <source>
        <dbReference type="ARBA" id="ARBA00004871"/>
    </source>
</evidence>
<dbReference type="UniPathway" id="UPA00053">
    <property type="reaction ID" value="UER00087"/>
</dbReference>
<dbReference type="InterPro" id="IPR036291">
    <property type="entry name" value="NAD(P)-bd_dom_sf"/>
</dbReference>
<dbReference type="InterPro" id="IPR006151">
    <property type="entry name" value="Shikm_DH/Glu-tRNA_Rdtase"/>
</dbReference>
<name>A0A1M7IQR9_9GAMM</name>
<feature type="binding site" evidence="8">
    <location>
        <position position="103"/>
    </location>
    <ligand>
        <name>shikimate</name>
        <dbReference type="ChEBI" id="CHEBI:36208"/>
    </ligand>
</feature>
<dbReference type="Proteomes" id="UP000184123">
    <property type="component" value="Unassembled WGS sequence"/>
</dbReference>
<dbReference type="InterPro" id="IPR046346">
    <property type="entry name" value="Aminoacid_DH-like_N_sf"/>
</dbReference>
<keyword evidence="5 8" id="KW-0560">Oxidoreductase</keyword>
<feature type="binding site" evidence="8">
    <location>
        <position position="78"/>
    </location>
    <ligand>
        <name>NADP(+)</name>
        <dbReference type="ChEBI" id="CHEBI:58349"/>
    </ligand>
</feature>
<dbReference type="GO" id="GO:0009423">
    <property type="term" value="P:chorismate biosynthetic process"/>
    <property type="evidence" value="ECO:0007669"/>
    <property type="project" value="UniProtKB-UniRule"/>
</dbReference>
<comment type="similarity">
    <text evidence="8">Belongs to the shikimate dehydrogenase family.</text>
</comment>
<evidence type="ECO:0000259" key="9">
    <source>
        <dbReference type="Pfam" id="PF01488"/>
    </source>
</evidence>
<feature type="domain" description="Shikimate dehydrogenase substrate binding N-terminal" evidence="10">
    <location>
        <begin position="7"/>
        <end position="89"/>
    </location>
</feature>
<evidence type="ECO:0000313" key="13">
    <source>
        <dbReference type="EMBL" id="SHM43041.1"/>
    </source>
</evidence>
<feature type="binding site" evidence="8">
    <location>
        <position position="244"/>
    </location>
    <ligand>
        <name>shikimate</name>
        <dbReference type="ChEBI" id="CHEBI:36208"/>
    </ligand>
</feature>
<dbReference type="Pfam" id="PF01488">
    <property type="entry name" value="Shikimate_DH"/>
    <property type="match status" value="1"/>
</dbReference>
<comment type="catalytic activity">
    <reaction evidence="7 8">
        <text>shikimate + NADP(+) = 3-dehydroshikimate + NADPH + H(+)</text>
        <dbReference type="Rhea" id="RHEA:17737"/>
        <dbReference type="ChEBI" id="CHEBI:15378"/>
        <dbReference type="ChEBI" id="CHEBI:16630"/>
        <dbReference type="ChEBI" id="CHEBI:36208"/>
        <dbReference type="ChEBI" id="CHEBI:57783"/>
        <dbReference type="ChEBI" id="CHEBI:58349"/>
        <dbReference type="EC" id="1.1.1.25"/>
    </reaction>
</comment>
<feature type="active site" description="Proton acceptor" evidence="8">
    <location>
        <position position="66"/>
    </location>
</feature>
<dbReference type="InterPro" id="IPR041121">
    <property type="entry name" value="SDH_C"/>
</dbReference>
<evidence type="ECO:0000256" key="5">
    <source>
        <dbReference type="ARBA" id="ARBA00023002"/>
    </source>
</evidence>
<protein>
    <recommendedName>
        <fullName evidence="2 8">Shikimate dehydrogenase (NADP(+))</fullName>
        <shortName evidence="8">SDH</shortName>
        <ecNumber evidence="2 8">1.1.1.25</ecNumber>
    </recommendedName>
</protein>
<dbReference type="Proteomes" id="UP000321726">
    <property type="component" value="Unassembled WGS sequence"/>
</dbReference>
<evidence type="ECO:0000259" key="11">
    <source>
        <dbReference type="Pfam" id="PF18317"/>
    </source>
</evidence>
<dbReference type="RefSeq" id="WP_073435980.1">
    <property type="nucleotide sequence ID" value="NZ_BJXU01000077.1"/>
</dbReference>
<dbReference type="GO" id="GO:0050661">
    <property type="term" value="F:NADP binding"/>
    <property type="evidence" value="ECO:0007669"/>
    <property type="project" value="InterPro"/>
</dbReference>
<dbReference type="CDD" id="cd01065">
    <property type="entry name" value="NAD_bind_Shikimate_DH"/>
    <property type="match status" value="1"/>
</dbReference>
<feature type="binding site" evidence="8">
    <location>
        <position position="87"/>
    </location>
    <ligand>
        <name>shikimate</name>
        <dbReference type="ChEBI" id="CHEBI:36208"/>
    </ligand>
</feature>
<reference evidence="12 15" key="2">
    <citation type="submission" date="2019-07" db="EMBL/GenBank/DDBJ databases">
        <title>Whole genome shotgun sequence of Halomonas cupida NBRC 102219.</title>
        <authorList>
            <person name="Hosoyama A."/>
            <person name="Uohara A."/>
            <person name="Ohji S."/>
            <person name="Ichikawa N."/>
        </authorList>
    </citation>
    <scope>NUCLEOTIDE SEQUENCE [LARGE SCALE GENOMIC DNA]</scope>
    <source>
        <strain evidence="12 15">NBRC 102219</strain>
    </source>
</reference>
<dbReference type="PANTHER" id="PTHR21089">
    <property type="entry name" value="SHIKIMATE DEHYDROGENASE"/>
    <property type="match status" value="1"/>
</dbReference>
<feature type="binding site" evidence="8">
    <location>
        <position position="62"/>
    </location>
    <ligand>
        <name>shikimate</name>
        <dbReference type="ChEBI" id="CHEBI:36208"/>
    </ligand>
</feature>
<feature type="binding site" evidence="8">
    <location>
        <begin position="127"/>
        <end position="131"/>
    </location>
    <ligand>
        <name>NADP(+)</name>
        <dbReference type="ChEBI" id="CHEBI:58349"/>
    </ligand>
</feature>
<dbReference type="HAMAP" id="MF_00222">
    <property type="entry name" value="Shikimate_DH_AroE"/>
    <property type="match status" value="1"/>
</dbReference>
<dbReference type="EMBL" id="FRCA01000008">
    <property type="protein sequence ID" value="SHM43041.1"/>
    <property type="molecule type" value="Genomic_DNA"/>
</dbReference>
<dbReference type="AlphaFoldDB" id="A0A1M7IQR9"/>
<dbReference type="Pfam" id="PF08501">
    <property type="entry name" value="Shikimate_dh_N"/>
    <property type="match status" value="1"/>
</dbReference>
<dbReference type="EMBL" id="BJXU01000077">
    <property type="protein sequence ID" value="GEN24152.1"/>
    <property type="molecule type" value="Genomic_DNA"/>
</dbReference>
<dbReference type="InterPro" id="IPR011342">
    <property type="entry name" value="Shikimate_DH"/>
</dbReference>
<dbReference type="GO" id="GO:0008652">
    <property type="term" value="P:amino acid biosynthetic process"/>
    <property type="evidence" value="ECO:0007669"/>
    <property type="project" value="UniProtKB-KW"/>
</dbReference>
<evidence type="ECO:0000256" key="4">
    <source>
        <dbReference type="ARBA" id="ARBA00022857"/>
    </source>
</evidence>
<dbReference type="Gene3D" id="3.40.50.720">
    <property type="entry name" value="NAD(P)-binding Rossmann-like Domain"/>
    <property type="match status" value="1"/>
</dbReference>
<dbReference type="NCBIfam" id="TIGR00507">
    <property type="entry name" value="aroE"/>
    <property type="match status" value="1"/>
</dbReference>
<gene>
    <name evidence="8" type="primary">aroE</name>
    <name evidence="12" type="synonym">aroE_2</name>
    <name evidence="12" type="ORF">HCU01_21010</name>
    <name evidence="13" type="ORF">SAMN05660971_02945</name>
</gene>
<dbReference type="InterPro" id="IPR013708">
    <property type="entry name" value="Shikimate_DH-bd_N"/>
</dbReference>
<feature type="binding site" evidence="8">
    <location>
        <begin position="151"/>
        <end position="156"/>
    </location>
    <ligand>
        <name>NADP(+)</name>
        <dbReference type="ChEBI" id="CHEBI:58349"/>
    </ligand>
</feature>
<feature type="domain" description="Quinate/shikimate 5-dehydrogenase/glutamyl-tRNA reductase" evidence="9">
    <location>
        <begin position="117"/>
        <end position="192"/>
    </location>
</feature>
<evidence type="ECO:0000256" key="7">
    <source>
        <dbReference type="ARBA" id="ARBA00049442"/>
    </source>
</evidence>
<dbReference type="GO" id="GO:0004764">
    <property type="term" value="F:shikimate 3-dehydrogenase (NADP+) activity"/>
    <property type="evidence" value="ECO:0007669"/>
    <property type="project" value="UniProtKB-UniRule"/>
</dbReference>
<dbReference type="OrthoDB" id="9776868at2"/>
<dbReference type="GO" id="GO:0005829">
    <property type="term" value="C:cytosol"/>
    <property type="evidence" value="ECO:0007669"/>
    <property type="project" value="TreeGrafter"/>
</dbReference>
<keyword evidence="4 8" id="KW-0521">NADP</keyword>
<comment type="subunit">
    <text evidence="8">Homodimer.</text>
</comment>
<keyword evidence="6 8" id="KW-0057">Aromatic amino acid biosynthesis</keyword>
<feature type="domain" description="SDH C-terminal" evidence="11">
    <location>
        <begin position="237"/>
        <end position="267"/>
    </location>
</feature>
<proteinExistence type="inferred from homology"/>
<comment type="function">
    <text evidence="8">Involved in the biosynthesis of the chorismate, which leads to the biosynthesis of aromatic amino acids. Catalyzes the reversible NADPH linked reduction of 3-dehydroshikimate (DHSA) to yield shikimate (SA).</text>
</comment>
<organism evidence="13 14">
    <name type="scientific">Halomonas cupida</name>
    <dbReference type="NCBI Taxonomy" id="44933"/>
    <lineage>
        <taxon>Bacteria</taxon>
        <taxon>Pseudomonadati</taxon>
        <taxon>Pseudomonadota</taxon>
        <taxon>Gammaproteobacteria</taxon>
        <taxon>Oceanospirillales</taxon>
        <taxon>Halomonadaceae</taxon>
        <taxon>Halomonas</taxon>
    </lineage>
</organism>
<keyword evidence="3 8" id="KW-0028">Amino-acid biosynthesis</keyword>
<evidence type="ECO:0000259" key="10">
    <source>
        <dbReference type="Pfam" id="PF08501"/>
    </source>
</evidence>
<dbReference type="GO" id="GO:0019632">
    <property type="term" value="P:shikimate metabolic process"/>
    <property type="evidence" value="ECO:0007669"/>
    <property type="project" value="InterPro"/>
</dbReference>
<dbReference type="FunFam" id="3.40.50.10860:FF:000006">
    <property type="entry name" value="Shikimate dehydrogenase (NADP(+))"/>
    <property type="match status" value="1"/>
</dbReference>
<dbReference type="NCBIfam" id="NF001310">
    <property type="entry name" value="PRK00258.1-2"/>
    <property type="match status" value="1"/>
</dbReference>
<evidence type="ECO:0000256" key="3">
    <source>
        <dbReference type="ARBA" id="ARBA00022605"/>
    </source>
</evidence>
<dbReference type="GO" id="GO:0009073">
    <property type="term" value="P:aromatic amino acid family biosynthetic process"/>
    <property type="evidence" value="ECO:0007669"/>
    <property type="project" value="UniProtKB-KW"/>
</dbReference>
<evidence type="ECO:0000313" key="14">
    <source>
        <dbReference type="Proteomes" id="UP000184123"/>
    </source>
</evidence>
<dbReference type="SUPFAM" id="SSF51735">
    <property type="entry name" value="NAD(P)-binding Rossmann-fold domains"/>
    <property type="match status" value="1"/>
</dbReference>
<dbReference type="FunFam" id="3.40.50.720:FF:000104">
    <property type="entry name" value="Shikimate dehydrogenase (NADP(+))"/>
    <property type="match status" value="1"/>
</dbReference>
<accession>A0A1M7IQR9</accession>
<dbReference type="PANTHER" id="PTHR21089:SF1">
    <property type="entry name" value="BIFUNCTIONAL 3-DEHYDROQUINATE DEHYDRATASE_SHIKIMATE DEHYDROGENASE, CHLOROPLASTIC"/>
    <property type="match status" value="1"/>
</dbReference>
<feature type="binding site" evidence="8">
    <location>
        <position position="214"/>
    </location>
    <ligand>
        <name>NADP(+)</name>
        <dbReference type="ChEBI" id="CHEBI:58349"/>
    </ligand>
</feature>
<feature type="binding site" evidence="8">
    <location>
        <begin position="15"/>
        <end position="17"/>
    </location>
    <ligand>
        <name>shikimate</name>
        <dbReference type="ChEBI" id="CHEBI:36208"/>
    </ligand>
</feature>
<dbReference type="Pfam" id="PF18317">
    <property type="entry name" value="SDH_C"/>
    <property type="match status" value="1"/>
</dbReference>
<dbReference type="SUPFAM" id="SSF53223">
    <property type="entry name" value="Aminoacid dehydrogenase-like, N-terminal domain"/>
    <property type="match status" value="1"/>
</dbReference>